<dbReference type="AlphaFoldDB" id="A0A368YAU2"/>
<dbReference type="RefSeq" id="WP_114351313.1">
    <property type="nucleotide sequence ID" value="NZ_QPJJ01000001.1"/>
</dbReference>
<protein>
    <recommendedName>
        <fullName evidence="5">Tyrosine-protein phosphatase</fullName>
        <ecNumber evidence="5">3.1.3.48</ecNumber>
    </recommendedName>
</protein>
<dbReference type="PANTHER" id="PTHR39181">
    <property type="entry name" value="TYROSINE-PROTEIN PHOSPHATASE YWQE"/>
    <property type="match status" value="1"/>
</dbReference>
<evidence type="ECO:0000313" key="6">
    <source>
        <dbReference type="EMBL" id="RCW77380.1"/>
    </source>
</evidence>
<keyword evidence="2 5" id="KW-0378">Hydrolase</keyword>
<evidence type="ECO:0000256" key="1">
    <source>
        <dbReference type="ARBA" id="ARBA00005750"/>
    </source>
</evidence>
<keyword evidence="3 5" id="KW-0904">Protein phosphatase</keyword>
<accession>A0A368YAU2</accession>
<dbReference type="PANTHER" id="PTHR39181:SF1">
    <property type="entry name" value="TYROSINE-PROTEIN PHOSPHATASE YWQE"/>
    <property type="match status" value="1"/>
</dbReference>
<evidence type="ECO:0000256" key="4">
    <source>
        <dbReference type="ARBA" id="ARBA00051722"/>
    </source>
</evidence>
<dbReference type="Proteomes" id="UP000252585">
    <property type="component" value="Unassembled WGS sequence"/>
</dbReference>
<keyword evidence="7" id="KW-1185">Reference proteome</keyword>
<dbReference type="PIRSF" id="PIRSF016557">
    <property type="entry name" value="Caps_synth_CpsB"/>
    <property type="match status" value="1"/>
</dbReference>
<dbReference type="GO" id="GO:0030145">
    <property type="term" value="F:manganese ion binding"/>
    <property type="evidence" value="ECO:0007669"/>
    <property type="project" value="UniProtKB-UniRule"/>
</dbReference>
<proteinExistence type="inferred from homology"/>
<dbReference type="EMBL" id="QPJJ01000001">
    <property type="protein sequence ID" value="RCW77380.1"/>
    <property type="molecule type" value="Genomic_DNA"/>
</dbReference>
<evidence type="ECO:0000313" key="7">
    <source>
        <dbReference type="Proteomes" id="UP000252585"/>
    </source>
</evidence>
<comment type="catalytic activity">
    <reaction evidence="4 5">
        <text>O-phospho-L-tyrosyl-[protein] + H2O = L-tyrosyl-[protein] + phosphate</text>
        <dbReference type="Rhea" id="RHEA:10684"/>
        <dbReference type="Rhea" id="RHEA-COMP:10136"/>
        <dbReference type="Rhea" id="RHEA-COMP:20101"/>
        <dbReference type="ChEBI" id="CHEBI:15377"/>
        <dbReference type="ChEBI" id="CHEBI:43474"/>
        <dbReference type="ChEBI" id="CHEBI:46858"/>
        <dbReference type="ChEBI" id="CHEBI:61978"/>
        <dbReference type="EC" id="3.1.3.48"/>
    </reaction>
</comment>
<name>A0A368YAU2_9BACI</name>
<dbReference type="OrthoDB" id="9788539at2"/>
<organism evidence="6 7">
    <name type="scientific">Saliterribacillus persicus</name>
    <dbReference type="NCBI Taxonomy" id="930114"/>
    <lineage>
        <taxon>Bacteria</taxon>
        <taxon>Bacillati</taxon>
        <taxon>Bacillota</taxon>
        <taxon>Bacilli</taxon>
        <taxon>Bacillales</taxon>
        <taxon>Bacillaceae</taxon>
        <taxon>Saliterribacillus</taxon>
    </lineage>
</organism>
<reference evidence="6 7" key="1">
    <citation type="submission" date="2018-07" db="EMBL/GenBank/DDBJ databases">
        <title>Genomic Encyclopedia of Type Strains, Phase IV (KMG-IV): sequencing the most valuable type-strain genomes for metagenomic binning, comparative biology and taxonomic classification.</title>
        <authorList>
            <person name="Goeker M."/>
        </authorList>
    </citation>
    <scope>NUCLEOTIDE SEQUENCE [LARGE SCALE GENOMIC DNA]</scope>
    <source>
        <strain evidence="6 7">DSM 27696</strain>
    </source>
</reference>
<dbReference type="Gene3D" id="3.20.20.140">
    <property type="entry name" value="Metal-dependent hydrolases"/>
    <property type="match status" value="1"/>
</dbReference>
<evidence type="ECO:0000256" key="3">
    <source>
        <dbReference type="ARBA" id="ARBA00022912"/>
    </source>
</evidence>
<dbReference type="GO" id="GO:0004725">
    <property type="term" value="F:protein tyrosine phosphatase activity"/>
    <property type="evidence" value="ECO:0007669"/>
    <property type="project" value="UniProtKB-UniRule"/>
</dbReference>
<dbReference type="EC" id="3.1.3.48" evidence="5"/>
<evidence type="ECO:0000256" key="5">
    <source>
        <dbReference type="PIRNR" id="PIRNR016557"/>
    </source>
</evidence>
<sequence>MIDVNCYILPNFGEGAKHMEESVAIAKEAENQGVKSIIASPKQMIEEHHFFIPEVIEGVRELNNRLEKEHVKVNILTGQTVPIHGDIIEMIDADELLFLNNTKYMLMDLPENHLPQYTSKVIYDLQLRGYQPIIAHPEKYGWVEEEPNAIYELVKAGALIQVCSSSVIGAHGKRIEKLSKKLIEHNLVHLVASEAKDRKHYHYKKALDSIRKEFGHNQEYYFIENGFAVANDEPVIGNEPLRIKVKKIFGLF</sequence>
<comment type="caution">
    <text evidence="6">The sequence shown here is derived from an EMBL/GenBank/DDBJ whole genome shotgun (WGS) entry which is preliminary data.</text>
</comment>
<evidence type="ECO:0000256" key="2">
    <source>
        <dbReference type="ARBA" id="ARBA00022801"/>
    </source>
</evidence>
<dbReference type="InterPro" id="IPR016667">
    <property type="entry name" value="Caps_polysacc_synth_CpsB/CapC"/>
</dbReference>
<dbReference type="Pfam" id="PF19567">
    <property type="entry name" value="CpsB_CapC"/>
    <property type="match status" value="1"/>
</dbReference>
<gene>
    <name evidence="6" type="ORF">DFR57_101252</name>
</gene>
<comment type="similarity">
    <text evidence="1 5">Belongs to the metallo-dependent hydrolases superfamily. CpsB/CapC family.</text>
</comment>